<name>A0NHK3_OENOE</name>
<feature type="transmembrane region" description="Helical" evidence="1">
    <location>
        <begin position="397"/>
        <end position="419"/>
    </location>
</feature>
<dbReference type="HOGENOM" id="CLU_032554_1_0_9"/>
<gene>
    <name evidence="2" type="ORF">OENOO_30003</name>
</gene>
<dbReference type="EMBL" id="AAUV01000026">
    <property type="protein sequence ID" value="EAV40023.1"/>
    <property type="molecule type" value="Genomic_DNA"/>
</dbReference>
<keyword evidence="1" id="KW-0812">Transmembrane</keyword>
<keyword evidence="1" id="KW-0472">Membrane</keyword>
<feature type="transmembrane region" description="Helical" evidence="1">
    <location>
        <begin position="364"/>
        <end position="385"/>
    </location>
</feature>
<dbReference type="Proteomes" id="UP000003346">
    <property type="component" value="Unassembled WGS sequence"/>
</dbReference>
<evidence type="ECO:0000256" key="1">
    <source>
        <dbReference type="SAM" id="Phobius"/>
    </source>
</evidence>
<feature type="transmembrane region" description="Helical" evidence="1">
    <location>
        <begin position="80"/>
        <end position="99"/>
    </location>
</feature>
<evidence type="ECO:0000313" key="3">
    <source>
        <dbReference type="Proteomes" id="UP000003346"/>
    </source>
</evidence>
<protein>
    <submittedName>
        <fullName evidence="2">Membrane protein</fullName>
    </submittedName>
</protein>
<sequence>MVKNNMAIKNIKENELQRESEFKKRMIVFSFLVMYLLAVFFISSVMDVRRFNIPWALEIPKNCFNIYSSKIHPLVNYPPLIPLILGVIGSFLNFVHISLGLRGLPFYFLCNGLVKLPSLIGTFAFITWLKKERSSFNGNNWPLVLLLLCSPALFFNTAIWGQFDVINVITLFLSFYYLENKHVKLASFWMAVSLLSKLQAVYFFPIFVLFLIIHYKFLDYLKSFITGSLTFLVPWFPLMIINHDFFLPIKLYLNGSGRYLAINDHAFNFWSVFYPYSVKLLPKVNDVYAFGLTFKNLNFLILLIILAIIFLMILRFHFDLNEALLMYSLWIFTFTMQQHERYEIPSLAFILLILILKKDRQGNLAYLLIFGALNILIFFNQLNVYLSHAAEISFGNIFVLITSIISVCLTIAISVYLVFKDKLETN</sequence>
<feature type="transmembrane region" description="Helical" evidence="1">
    <location>
        <begin position="153"/>
        <end position="178"/>
    </location>
</feature>
<feature type="transmembrane region" description="Helical" evidence="1">
    <location>
        <begin position="106"/>
        <end position="129"/>
    </location>
</feature>
<comment type="caution">
    <text evidence="2">The sequence shown here is derived from an EMBL/GenBank/DDBJ whole genome shotgun (WGS) entry which is preliminary data.</text>
</comment>
<organism evidence="2 3">
    <name type="scientific">Oenococcus oeni ATCC BAA-1163</name>
    <dbReference type="NCBI Taxonomy" id="379360"/>
    <lineage>
        <taxon>Bacteria</taxon>
        <taxon>Bacillati</taxon>
        <taxon>Bacillota</taxon>
        <taxon>Bacilli</taxon>
        <taxon>Lactobacillales</taxon>
        <taxon>Lactobacillaceae</taxon>
        <taxon>Oenococcus</taxon>
    </lineage>
</organism>
<feature type="transmembrane region" description="Helical" evidence="1">
    <location>
        <begin position="297"/>
        <end position="318"/>
    </location>
</feature>
<keyword evidence="1" id="KW-1133">Transmembrane helix</keyword>
<feature type="transmembrane region" description="Helical" evidence="1">
    <location>
        <begin position="224"/>
        <end position="247"/>
    </location>
</feature>
<accession>A0NHK3</accession>
<reference evidence="2 3" key="1">
    <citation type="submission" date="2006-11" db="EMBL/GenBank/DDBJ databases">
        <authorList>
            <consortium name="Laboratoire de Microbiologie (Universite Bourgogne)"/>
            <consortium name="GENOME Express"/>
            <consortium name="UMR Oenologie Ampelologie (Universite Bordeaux 2)"/>
            <person name="Guzzo J."/>
        </authorList>
    </citation>
    <scope>NUCLEOTIDE SEQUENCE [LARGE SCALE GENOMIC DNA]</scope>
    <source>
        <strain evidence="2 3">ATCC BAA-1163</strain>
    </source>
</reference>
<dbReference type="AlphaFoldDB" id="A0NHK3"/>
<proteinExistence type="predicted"/>
<feature type="transmembrane region" description="Helical" evidence="1">
    <location>
        <begin position="26"/>
        <end position="46"/>
    </location>
</feature>
<evidence type="ECO:0000313" key="2">
    <source>
        <dbReference type="EMBL" id="EAV40023.1"/>
    </source>
</evidence>
<feature type="transmembrane region" description="Helical" evidence="1">
    <location>
        <begin position="199"/>
        <end position="218"/>
    </location>
</feature>